<evidence type="ECO:0000313" key="2">
    <source>
        <dbReference type="Proteomes" id="UP000054903"/>
    </source>
</evidence>
<dbReference type="EMBL" id="FCNX02000001">
    <property type="protein sequence ID" value="SAK43559.1"/>
    <property type="molecule type" value="Genomic_DNA"/>
</dbReference>
<sequence length="53" mass="6283">MIVSKNYSKLQEGPRLFCWSSEYAFDFNDRATDQTEPHALLRTCSEYSFTEIR</sequence>
<protein>
    <submittedName>
        <fullName evidence="1">Uncharacterized protein</fullName>
    </submittedName>
</protein>
<reference evidence="1" key="1">
    <citation type="submission" date="2016-01" db="EMBL/GenBank/DDBJ databases">
        <authorList>
            <person name="Peeters C."/>
        </authorList>
    </citation>
    <scope>NUCLEOTIDE SEQUENCE</scope>
    <source>
        <strain evidence="1">LMG 29320</strain>
    </source>
</reference>
<evidence type="ECO:0000313" key="1">
    <source>
        <dbReference type="EMBL" id="SAK43559.1"/>
    </source>
</evidence>
<dbReference type="STRING" id="1777138.AWB77_00613"/>
<comment type="caution">
    <text evidence="1">The sequence shown here is derived from an EMBL/GenBank/DDBJ whole genome shotgun (WGS) entry which is preliminary data.</text>
</comment>
<dbReference type="AlphaFoldDB" id="A0A157ZDQ6"/>
<dbReference type="Proteomes" id="UP000054903">
    <property type="component" value="Unassembled WGS sequence"/>
</dbReference>
<organism evidence="1 2">
    <name type="scientific">Caballeronia fortuita</name>
    <dbReference type="NCBI Taxonomy" id="1777138"/>
    <lineage>
        <taxon>Bacteria</taxon>
        <taxon>Pseudomonadati</taxon>
        <taxon>Pseudomonadota</taxon>
        <taxon>Betaproteobacteria</taxon>
        <taxon>Burkholderiales</taxon>
        <taxon>Burkholderiaceae</taxon>
        <taxon>Caballeronia</taxon>
    </lineage>
</organism>
<proteinExistence type="predicted"/>
<name>A0A157ZDQ6_9BURK</name>
<keyword evidence="2" id="KW-1185">Reference proteome</keyword>
<accession>A0A157ZDQ6</accession>
<gene>
    <name evidence="1" type="ORF">AWB77_00613</name>
</gene>